<dbReference type="EMBL" id="CP102774">
    <property type="protein sequence ID" value="UZF86708.1"/>
    <property type="molecule type" value="Genomic_DNA"/>
</dbReference>
<feature type="transmembrane region" description="Helical" evidence="1">
    <location>
        <begin position="58"/>
        <end position="76"/>
    </location>
</feature>
<keyword evidence="1" id="KW-0812">Transmembrane</keyword>
<proteinExistence type="predicted"/>
<organism evidence="2">
    <name type="scientific">Bosea sp. NBC_00436</name>
    <dbReference type="NCBI Taxonomy" id="2969620"/>
    <lineage>
        <taxon>Bacteria</taxon>
        <taxon>Pseudomonadati</taxon>
        <taxon>Pseudomonadota</taxon>
        <taxon>Alphaproteobacteria</taxon>
        <taxon>Hyphomicrobiales</taxon>
        <taxon>Boseaceae</taxon>
        <taxon>Bosea</taxon>
    </lineage>
</organism>
<protein>
    <recommendedName>
        <fullName evidence="3">Colanic acid biosynthesis glycosyltransferase WcaL</fullName>
    </recommendedName>
</protein>
<keyword evidence="1" id="KW-0472">Membrane</keyword>
<keyword evidence="1" id="KW-1133">Transmembrane helix</keyword>
<evidence type="ECO:0008006" key="3">
    <source>
        <dbReference type="Google" id="ProtNLM"/>
    </source>
</evidence>
<accession>A0A9E7ZKU9</accession>
<reference evidence="2" key="1">
    <citation type="submission" date="2022-08" db="EMBL/GenBank/DDBJ databases">
        <title>Complete Genome Sequences of 2 Bosea sp. soil isolates.</title>
        <authorList>
            <person name="Alvarez Arevalo M."/>
            <person name="Sterndorff E.B."/>
            <person name="Faurdal D."/>
            <person name="Joergensen T.S."/>
            <person name="Weber T."/>
        </authorList>
    </citation>
    <scope>NUCLEOTIDE SEQUENCE</scope>
    <source>
        <strain evidence="2">NBC_00436</strain>
    </source>
</reference>
<sequence>MRICYFVSEYPAVSHTFIRREIVELERNGISVLRVSLRSGGRELVDPDDIAERARTRYILDGGLMAFVIAFFHALLRNPGGLAAGDKAFLDSHGMRPGELATLRSGHFGWVKG</sequence>
<name>A0A9E7ZKU9_9HYPH</name>
<evidence type="ECO:0000313" key="2">
    <source>
        <dbReference type="EMBL" id="UZF86708.1"/>
    </source>
</evidence>
<dbReference type="AlphaFoldDB" id="A0A9E7ZKU9"/>
<evidence type="ECO:0000256" key="1">
    <source>
        <dbReference type="SAM" id="Phobius"/>
    </source>
</evidence>
<gene>
    <name evidence="2" type="ORF">NWE54_23585</name>
</gene>